<name>A0A9D9EL74_9BACT</name>
<keyword evidence="7" id="KW-0732">Signal</keyword>
<dbReference type="PANTHER" id="PTHR43811">
    <property type="entry name" value="FKBP-TYPE PEPTIDYL-PROLYL CIS-TRANS ISOMERASE FKPA"/>
    <property type="match status" value="1"/>
</dbReference>
<evidence type="ECO:0000313" key="10">
    <source>
        <dbReference type="Proteomes" id="UP000823637"/>
    </source>
</evidence>
<dbReference type="Proteomes" id="UP000823637">
    <property type="component" value="Unassembled WGS sequence"/>
</dbReference>
<evidence type="ECO:0000256" key="3">
    <source>
        <dbReference type="ARBA" id="ARBA00023110"/>
    </source>
</evidence>
<feature type="signal peptide" evidence="7">
    <location>
        <begin position="1"/>
        <end position="19"/>
    </location>
</feature>
<dbReference type="GO" id="GO:0006457">
    <property type="term" value="P:protein folding"/>
    <property type="evidence" value="ECO:0007669"/>
    <property type="project" value="InterPro"/>
</dbReference>
<dbReference type="Gene3D" id="3.10.50.40">
    <property type="match status" value="1"/>
</dbReference>
<dbReference type="InterPro" id="IPR036944">
    <property type="entry name" value="PPIase_FKBP_N_sf"/>
</dbReference>
<reference evidence="9" key="1">
    <citation type="submission" date="2020-10" db="EMBL/GenBank/DDBJ databases">
        <authorList>
            <person name="Gilroy R."/>
        </authorList>
    </citation>
    <scope>NUCLEOTIDE SEQUENCE</scope>
    <source>
        <strain evidence="9">D3-1215</strain>
    </source>
</reference>
<dbReference type="SUPFAM" id="SSF54534">
    <property type="entry name" value="FKBP-like"/>
    <property type="match status" value="1"/>
</dbReference>
<evidence type="ECO:0000313" key="9">
    <source>
        <dbReference type="EMBL" id="MBO8447204.1"/>
    </source>
</evidence>
<keyword evidence="3 5" id="KW-0697">Rotamase</keyword>
<dbReference type="GO" id="GO:0003755">
    <property type="term" value="F:peptidyl-prolyl cis-trans isomerase activity"/>
    <property type="evidence" value="ECO:0007669"/>
    <property type="project" value="UniProtKB-UniRule"/>
</dbReference>
<dbReference type="EMBL" id="JADIMR010000085">
    <property type="protein sequence ID" value="MBO8447204.1"/>
    <property type="molecule type" value="Genomic_DNA"/>
</dbReference>
<feature type="chain" id="PRO_5038845847" description="Peptidyl-prolyl cis-trans isomerase" evidence="7">
    <location>
        <begin position="20"/>
        <end position="238"/>
    </location>
</feature>
<dbReference type="InterPro" id="IPR001179">
    <property type="entry name" value="PPIase_FKBP_dom"/>
</dbReference>
<comment type="similarity">
    <text evidence="2 6">Belongs to the FKBP-type PPIase family.</text>
</comment>
<dbReference type="InterPro" id="IPR046357">
    <property type="entry name" value="PPIase_dom_sf"/>
</dbReference>
<feature type="domain" description="PPIase FKBP-type" evidence="8">
    <location>
        <begin position="150"/>
        <end position="236"/>
    </location>
</feature>
<dbReference type="EC" id="5.2.1.8" evidence="6"/>
<evidence type="ECO:0000256" key="4">
    <source>
        <dbReference type="ARBA" id="ARBA00023235"/>
    </source>
</evidence>
<dbReference type="Pfam" id="PF01346">
    <property type="entry name" value="FKBP_N"/>
    <property type="match status" value="1"/>
</dbReference>
<evidence type="ECO:0000256" key="6">
    <source>
        <dbReference type="RuleBase" id="RU003915"/>
    </source>
</evidence>
<evidence type="ECO:0000256" key="7">
    <source>
        <dbReference type="SAM" id="SignalP"/>
    </source>
</evidence>
<evidence type="ECO:0000256" key="2">
    <source>
        <dbReference type="ARBA" id="ARBA00006577"/>
    </source>
</evidence>
<organism evidence="9 10">
    <name type="scientific">Candidatus Enterocola intestinipullorum</name>
    <dbReference type="NCBI Taxonomy" id="2840783"/>
    <lineage>
        <taxon>Bacteria</taxon>
        <taxon>Pseudomonadati</taxon>
        <taxon>Bacteroidota</taxon>
        <taxon>Bacteroidia</taxon>
        <taxon>Bacteroidales</taxon>
        <taxon>Candidatus Enterocola</taxon>
    </lineage>
</organism>
<comment type="catalytic activity">
    <reaction evidence="1 5 6">
        <text>[protein]-peptidylproline (omega=180) = [protein]-peptidylproline (omega=0)</text>
        <dbReference type="Rhea" id="RHEA:16237"/>
        <dbReference type="Rhea" id="RHEA-COMP:10747"/>
        <dbReference type="Rhea" id="RHEA-COMP:10748"/>
        <dbReference type="ChEBI" id="CHEBI:83833"/>
        <dbReference type="ChEBI" id="CHEBI:83834"/>
        <dbReference type="EC" id="5.2.1.8"/>
    </reaction>
</comment>
<gene>
    <name evidence="9" type="ORF">IAC32_05625</name>
</gene>
<evidence type="ECO:0000256" key="5">
    <source>
        <dbReference type="PROSITE-ProRule" id="PRU00277"/>
    </source>
</evidence>
<evidence type="ECO:0000259" key="8">
    <source>
        <dbReference type="PROSITE" id="PS50059"/>
    </source>
</evidence>
<reference evidence="9" key="2">
    <citation type="journal article" date="2021" name="PeerJ">
        <title>Extensive microbial diversity within the chicken gut microbiome revealed by metagenomics and culture.</title>
        <authorList>
            <person name="Gilroy R."/>
            <person name="Ravi A."/>
            <person name="Getino M."/>
            <person name="Pursley I."/>
            <person name="Horton D.L."/>
            <person name="Alikhan N.F."/>
            <person name="Baker D."/>
            <person name="Gharbi K."/>
            <person name="Hall N."/>
            <person name="Watson M."/>
            <person name="Adriaenssens E.M."/>
            <person name="Foster-Nyarko E."/>
            <person name="Jarju S."/>
            <person name="Secka A."/>
            <person name="Antonio M."/>
            <person name="Oren A."/>
            <person name="Chaudhuri R.R."/>
            <person name="La Ragione R."/>
            <person name="Hildebrand F."/>
            <person name="Pallen M.J."/>
        </authorList>
    </citation>
    <scope>NUCLEOTIDE SEQUENCE</scope>
    <source>
        <strain evidence="9">D3-1215</strain>
    </source>
</reference>
<comment type="caution">
    <text evidence="9">The sequence shown here is derived from an EMBL/GenBank/DDBJ whole genome shotgun (WGS) entry which is preliminary data.</text>
</comment>
<keyword evidence="4 5" id="KW-0413">Isomerase</keyword>
<dbReference type="Gene3D" id="1.10.287.460">
    <property type="entry name" value="Peptidyl-prolyl cis-trans isomerase, FKBP-type, N-terminal domain"/>
    <property type="match status" value="1"/>
</dbReference>
<accession>A0A9D9EL74</accession>
<protein>
    <recommendedName>
        <fullName evidence="6">Peptidyl-prolyl cis-trans isomerase</fullName>
        <ecNumber evidence="6">5.2.1.8</ecNumber>
    </recommendedName>
</protein>
<dbReference type="PROSITE" id="PS50059">
    <property type="entry name" value="FKBP_PPIASE"/>
    <property type="match status" value="1"/>
</dbReference>
<evidence type="ECO:0000256" key="1">
    <source>
        <dbReference type="ARBA" id="ARBA00000971"/>
    </source>
</evidence>
<dbReference type="AlphaFoldDB" id="A0A9D9EL74"/>
<sequence length="238" mass="25990">MRKLLLSALAVCFMLPAAAKKKEGKKESTAEQLPAVQLVTAEDSASYALGITMGAQVRDNLSKEGYSLDLFFKAFTSSMFFDDGQMSKDSADAFLNAYQAKLYERALDSLRSEQNDFLAANSKAEGVITTASGLQYRVVRMGEGPKPSIDDKVGVNYVGSLITGTVFDRQTDKENPVELKLSQVIKGWSEGLQLMPVGSKFTFYIPSDLAYGDRGAGNVVPPYATLIFEVELLYISDK</sequence>
<dbReference type="PANTHER" id="PTHR43811:SF19">
    <property type="entry name" value="39 KDA FK506-BINDING NUCLEAR PROTEIN"/>
    <property type="match status" value="1"/>
</dbReference>
<dbReference type="Pfam" id="PF00254">
    <property type="entry name" value="FKBP_C"/>
    <property type="match status" value="1"/>
</dbReference>
<dbReference type="InterPro" id="IPR000774">
    <property type="entry name" value="PPIase_FKBP_N"/>
</dbReference>
<proteinExistence type="inferred from homology"/>